<reference evidence="1" key="1">
    <citation type="journal article" date="2020" name="mSystems">
        <title>Genome- and Community-Level Interaction Insights into Carbon Utilization and Element Cycling Functions of Hydrothermarchaeota in Hydrothermal Sediment.</title>
        <authorList>
            <person name="Zhou Z."/>
            <person name="Liu Y."/>
            <person name="Xu W."/>
            <person name="Pan J."/>
            <person name="Luo Z.H."/>
            <person name="Li M."/>
        </authorList>
    </citation>
    <scope>NUCLEOTIDE SEQUENCE [LARGE SCALE GENOMIC DNA]</scope>
    <source>
        <strain evidence="1">HyVt-151</strain>
    </source>
</reference>
<organism evidence="1">
    <name type="scientific">Thermococcus litoralis</name>
    <dbReference type="NCBI Taxonomy" id="2265"/>
    <lineage>
        <taxon>Archaea</taxon>
        <taxon>Methanobacteriati</taxon>
        <taxon>Methanobacteriota</taxon>
        <taxon>Thermococci</taxon>
        <taxon>Thermococcales</taxon>
        <taxon>Thermococcaceae</taxon>
        <taxon>Thermococcus</taxon>
    </lineage>
</organism>
<sequence length="121" mass="14049">MEIMANKPRYTIRIYMGSKDKYIALSLWDAYVDQYGNFRPANISMIIHNEDVEAKASMRTETAARLAAVLLNMVAEAEKLTMKEKKKISLEEKLEEQFLLEEEEEDIIEDVERVEASVDEE</sequence>
<accession>A0A7C0Y4P8</accession>
<name>A0A7C0Y4P8_THELI</name>
<gene>
    <name evidence="1" type="ORF">ENF72_00145</name>
</gene>
<proteinExistence type="predicted"/>
<dbReference type="AlphaFoldDB" id="A0A7C0Y4P8"/>
<dbReference type="EMBL" id="DQYG01000006">
    <property type="protein sequence ID" value="HDD31024.1"/>
    <property type="molecule type" value="Genomic_DNA"/>
</dbReference>
<evidence type="ECO:0000313" key="1">
    <source>
        <dbReference type="EMBL" id="HDD31024.1"/>
    </source>
</evidence>
<comment type="caution">
    <text evidence="1">The sequence shown here is derived from an EMBL/GenBank/DDBJ whole genome shotgun (WGS) entry which is preliminary data.</text>
</comment>
<protein>
    <submittedName>
        <fullName evidence="1">Uncharacterized protein</fullName>
    </submittedName>
</protein>
<dbReference type="Proteomes" id="UP000886210">
    <property type="component" value="Unassembled WGS sequence"/>
</dbReference>